<evidence type="ECO:0000313" key="11">
    <source>
        <dbReference type="Proteomes" id="UP000037179"/>
    </source>
</evidence>
<accession>A0ABC9YRQ8</accession>
<comment type="similarity">
    <text evidence="2">Belongs to the diacylglycerol/lipid kinase family.</text>
</comment>
<proteinExistence type="inferred from homology"/>
<evidence type="ECO:0000256" key="2">
    <source>
        <dbReference type="ARBA" id="ARBA00005983"/>
    </source>
</evidence>
<organism evidence="10 11">
    <name type="scientific">Nocardia seriolae</name>
    <dbReference type="NCBI Taxonomy" id="37332"/>
    <lineage>
        <taxon>Bacteria</taxon>
        <taxon>Bacillati</taxon>
        <taxon>Actinomycetota</taxon>
        <taxon>Actinomycetes</taxon>
        <taxon>Mycobacteriales</taxon>
        <taxon>Nocardiaceae</taxon>
        <taxon>Nocardia</taxon>
    </lineage>
</organism>
<evidence type="ECO:0000256" key="6">
    <source>
        <dbReference type="ARBA" id="ARBA00022840"/>
    </source>
</evidence>
<reference evidence="11" key="1">
    <citation type="submission" date="2015-07" db="EMBL/GenBank/DDBJ databases">
        <title>Nocardia seriolae U-1 whole genome shotgun sequence.</title>
        <authorList>
            <person name="Imajoh M."/>
            <person name="Fukumoto Y."/>
            <person name="Sukeda M."/>
            <person name="Yamane J."/>
            <person name="Yamasaki K."/>
            <person name="Shimizu M."/>
            <person name="Ohnishi K."/>
            <person name="Oshima S."/>
        </authorList>
    </citation>
    <scope>NUCLEOTIDE SEQUENCE [LARGE SCALE GENOMIC DNA]</scope>
    <source>
        <strain evidence="11">U-1</strain>
    </source>
</reference>
<comment type="cofactor">
    <cofactor evidence="1">
        <name>Mg(2+)</name>
        <dbReference type="ChEBI" id="CHEBI:18420"/>
    </cofactor>
</comment>
<dbReference type="EMBL" id="BBYQ01000028">
    <property type="protein sequence ID" value="GAP28124.1"/>
    <property type="molecule type" value="Genomic_DNA"/>
</dbReference>
<dbReference type="SMART" id="SM00046">
    <property type="entry name" value="DAGKc"/>
    <property type="match status" value="1"/>
</dbReference>
<keyword evidence="11" id="KW-1185">Reference proteome</keyword>
<dbReference type="PANTHER" id="PTHR12358:SF106">
    <property type="entry name" value="LIPID KINASE YEGS"/>
    <property type="match status" value="1"/>
</dbReference>
<keyword evidence="7" id="KW-0443">Lipid metabolism</keyword>
<reference evidence="10 11" key="2">
    <citation type="journal article" date="2016" name="Genome Announc.">
        <title>Draft Genome Sequence of Erythromycin- and Oxytetracycline-Sensitive Nocardia seriolae Strain U-1 (NBRC 110359).</title>
        <authorList>
            <person name="Imajoh M."/>
            <person name="Sukeda M."/>
            <person name="Shimizu M."/>
            <person name="Yamane J."/>
            <person name="Ohnishi K."/>
            <person name="Oshima S."/>
        </authorList>
    </citation>
    <scope>NUCLEOTIDE SEQUENCE [LARGE SCALE GENOMIC DNA]</scope>
    <source>
        <strain evidence="10 11">U-1</strain>
    </source>
</reference>
<dbReference type="Pfam" id="PF19279">
    <property type="entry name" value="YegS_C"/>
    <property type="match status" value="1"/>
</dbReference>
<name>A0ABC9YRQ8_9NOCA</name>
<dbReference type="InterPro" id="IPR050187">
    <property type="entry name" value="Lipid_Phosphate_FormReg"/>
</dbReference>
<keyword evidence="5" id="KW-0418">Kinase</keyword>
<gene>
    <name evidence="10" type="ORF">NSK11_contig00028-0038</name>
</gene>
<evidence type="ECO:0000256" key="7">
    <source>
        <dbReference type="ARBA" id="ARBA00023209"/>
    </source>
</evidence>
<comment type="caution">
    <text evidence="10">The sequence shown here is derived from an EMBL/GenBank/DDBJ whole genome shotgun (WGS) entry which is preliminary data.</text>
</comment>
<evidence type="ECO:0000256" key="3">
    <source>
        <dbReference type="ARBA" id="ARBA00022679"/>
    </source>
</evidence>
<keyword evidence="3" id="KW-0808">Transferase</keyword>
<feature type="domain" description="DAGKc" evidence="9">
    <location>
        <begin position="12"/>
        <end position="145"/>
    </location>
</feature>
<dbReference type="GO" id="GO:0008654">
    <property type="term" value="P:phospholipid biosynthetic process"/>
    <property type="evidence" value="ECO:0007669"/>
    <property type="project" value="UniProtKB-KW"/>
</dbReference>
<keyword evidence="7" id="KW-0444">Lipid biosynthesis</keyword>
<dbReference type="PANTHER" id="PTHR12358">
    <property type="entry name" value="SPHINGOSINE KINASE"/>
    <property type="match status" value="1"/>
</dbReference>
<dbReference type="GO" id="GO:0005524">
    <property type="term" value="F:ATP binding"/>
    <property type="evidence" value="ECO:0007669"/>
    <property type="project" value="UniProtKB-KW"/>
</dbReference>
<dbReference type="AlphaFoldDB" id="A0ABC9YRQ8"/>
<dbReference type="GO" id="GO:0016301">
    <property type="term" value="F:kinase activity"/>
    <property type="evidence" value="ECO:0007669"/>
    <property type="project" value="UniProtKB-KW"/>
</dbReference>
<keyword evidence="4" id="KW-0547">Nucleotide-binding</keyword>
<keyword evidence="8" id="KW-1208">Phospholipid metabolism</keyword>
<dbReference type="InterPro" id="IPR045540">
    <property type="entry name" value="YegS/DAGK_C"/>
</dbReference>
<dbReference type="RefSeq" id="WP_045436942.1">
    <property type="nucleotide sequence ID" value="NZ_AP028459.1"/>
</dbReference>
<dbReference type="Gene3D" id="2.60.200.40">
    <property type="match status" value="1"/>
</dbReference>
<keyword evidence="7" id="KW-0594">Phospholipid biosynthesis</keyword>
<evidence type="ECO:0000256" key="8">
    <source>
        <dbReference type="ARBA" id="ARBA00023264"/>
    </source>
</evidence>
<sequence>MTLASVPIPAVTGIESVDVIGNPCTAGGRGLRTAVTAAHHLAARGVRVRRLRGTTPETTIELVRRRLSRPDRPDAIVCAGGDELISLVLQAISATGVPLGILPTGQRDDLAAELGIPLGDPQAAADVVLAGNRREIDVGVLDTAPGSRVATGRTWFATVLYAGTDTRIADRTNRSWFPSRHTSLIELASGTARPLRIELSCGGNLSAPTVIETEALMVAVGNTRVCGGKLICPDARLDDGLLDVTVIGAVNRMEATCLLTMLAAGRAISHRAVAYYRAAVVSVHCPEVHAIVNGAPLSALPVTVRAVPAGQSILVP</sequence>
<protein>
    <recommendedName>
        <fullName evidence="9">DAGKc domain-containing protein</fullName>
    </recommendedName>
</protein>
<evidence type="ECO:0000313" key="10">
    <source>
        <dbReference type="EMBL" id="GAP28124.1"/>
    </source>
</evidence>
<evidence type="ECO:0000259" key="9">
    <source>
        <dbReference type="PROSITE" id="PS50146"/>
    </source>
</evidence>
<dbReference type="InterPro" id="IPR017438">
    <property type="entry name" value="ATP-NAD_kinase_N"/>
</dbReference>
<evidence type="ECO:0000256" key="1">
    <source>
        <dbReference type="ARBA" id="ARBA00001946"/>
    </source>
</evidence>
<dbReference type="InterPro" id="IPR001206">
    <property type="entry name" value="Diacylglycerol_kinase_cat_dom"/>
</dbReference>
<dbReference type="PROSITE" id="PS50146">
    <property type="entry name" value="DAGK"/>
    <property type="match status" value="1"/>
</dbReference>
<evidence type="ECO:0000256" key="5">
    <source>
        <dbReference type="ARBA" id="ARBA00022777"/>
    </source>
</evidence>
<evidence type="ECO:0000256" key="4">
    <source>
        <dbReference type="ARBA" id="ARBA00022741"/>
    </source>
</evidence>
<dbReference type="Pfam" id="PF00781">
    <property type="entry name" value="DAGK_cat"/>
    <property type="match status" value="1"/>
</dbReference>
<dbReference type="SUPFAM" id="SSF111331">
    <property type="entry name" value="NAD kinase/diacylglycerol kinase-like"/>
    <property type="match status" value="1"/>
</dbReference>
<dbReference type="InterPro" id="IPR016064">
    <property type="entry name" value="NAD/diacylglycerol_kinase_sf"/>
</dbReference>
<keyword evidence="6" id="KW-0067">ATP-binding</keyword>
<dbReference type="Gene3D" id="3.40.50.10330">
    <property type="entry name" value="Probable inorganic polyphosphate/atp-NAD kinase, domain 1"/>
    <property type="match status" value="1"/>
</dbReference>
<dbReference type="Proteomes" id="UP000037179">
    <property type="component" value="Unassembled WGS sequence"/>
</dbReference>